<organism evidence="2 3">
    <name type="scientific">Trichonephila clavata</name>
    <name type="common">Joro spider</name>
    <name type="synonym">Nephila clavata</name>
    <dbReference type="NCBI Taxonomy" id="2740835"/>
    <lineage>
        <taxon>Eukaryota</taxon>
        <taxon>Metazoa</taxon>
        <taxon>Ecdysozoa</taxon>
        <taxon>Arthropoda</taxon>
        <taxon>Chelicerata</taxon>
        <taxon>Arachnida</taxon>
        <taxon>Araneae</taxon>
        <taxon>Araneomorphae</taxon>
        <taxon>Entelegynae</taxon>
        <taxon>Araneoidea</taxon>
        <taxon>Nephilidae</taxon>
        <taxon>Trichonephila</taxon>
    </lineage>
</organism>
<feature type="region of interest" description="Disordered" evidence="1">
    <location>
        <begin position="90"/>
        <end position="121"/>
    </location>
</feature>
<name>A0A8X6LA02_TRICU</name>
<feature type="compositionally biased region" description="Basic and acidic residues" evidence="1">
    <location>
        <begin position="258"/>
        <end position="268"/>
    </location>
</feature>
<accession>A0A8X6LA02</accession>
<reference evidence="2" key="1">
    <citation type="submission" date="2020-07" db="EMBL/GenBank/DDBJ databases">
        <title>Multicomponent nature underlies the extraordinary mechanical properties of spider dragline silk.</title>
        <authorList>
            <person name="Kono N."/>
            <person name="Nakamura H."/>
            <person name="Mori M."/>
            <person name="Yoshida Y."/>
            <person name="Ohtoshi R."/>
            <person name="Malay A.D."/>
            <person name="Moran D.A.P."/>
            <person name="Tomita M."/>
            <person name="Numata K."/>
            <person name="Arakawa K."/>
        </authorList>
    </citation>
    <scope>NUCLEOTIDE SEQUENCE</scope>
</reference>
<evidence type="ECO:0000313" key="2">
    <source>
        <dbReference type="EMBL" id="GFR00802.1"/>
    </source>
</evidence>
<evidence type="ECO:0000256" key="1">
    <source>
        <dbReference type="SAM" id="MobiDB-lite"/>
    </source>
</evidence>
<protein>
    <submittedName>
        <fullName evidence="2">Uncharacterized protein</fullName>
    </submittedName>
</protein>
<dbReference type="EMBL" id="BMAO01005339">
    <property type="protein sequence ID" value="GFR00802.1"/>
    <property type="molecule type" value="Genomic_DNA"/>
</dbReference>
<feature type="compositionally biased region" description="Basic and acidic residues" evidence="1">
    <location>
        <begin position="90"/>
        <end position="105"/>
    </location>
</feature>
<evidence type="ECO:0000313" key="3">
    <source>
        <dbReference type="Proteomes" id="UP000887116"/>
    </source>
</evidence>
<sequence>VLKRDLKKLDEWLQVISRPDMNVRYCPSKLPEESKKDELRFRERTNKRLADMEIARKRLISIYEDANVRTLKHILRKKHSPAQICSMDKVSDSTKDVRKSEKSDDSFVTASSDFSSSELSSVTSEEMELAKNIFDERKAFDTTEMDEKYGKPKDTSDVYHEIMDSETDSYLYPDDVKKAVSEPITESQEESIDSDAYNERSISEPIAENQEESIDSDAYNERSISEPIAESQEESIDSDAYNERSISEPIGESQEESIDSKTYNERSISEPIAESQEESIDSDAYNERSISEPVLESQERNIGEDDKKIAQSDTIISKKD</sequence>
<dbReference type="AlphaFoldDB" id="A0A8X6LA02"/>
<gene>
    <name evidence="2" type="ORF">TNCT_90581</name>
</gene>
<dbReference type="Proteomes" id="UP000887116">
    <property type="component" value="Unassembled WGS sequence"/>
</dbReference>
<feature type="compositionally biased region" description="Basic and acidic residues" evidence="1">
    <location>
        <begin position="297"/>
        <end position="320"/>
    </location>
</feature>
<feature type="compositionally biased region" description="Low complexity" evidence="1">
    <location>
        <begin position="106"/>
        <end position="121"/>
    </location>
</feature>
<proteinExistence type="predicted"/>
<keyword evidence="3" id="KW-1185">Reference proteome</keyword>
<feature type="non-terminal residue" evidence="2">
    <location>
        <position position="1"/>
    </location>
</feature>
<dbReference type="OrthoDB" id="10534142at2759"/>
<comment type="caution">
    <text evidence="2">The sequence shown here is derived from an EMBL/GenBank/DDBJ whole genome shotgun (WGS) entry which is preliminary data.</text>
</comment>
<feature type="region of interest" description="Disordered" evidence="1">
    <location>
        <begin position="173"/>
        <end position="320"/>
    </location>
</feature>